<dbReference type="InterPro" id="IPR014825">
    <property type="entry name" value="DNA_alkylation"/>
</dbReference>
<evidence type="ECO:0000313" key="2">
    <source>
        <dbReference type="Proteomes" id="UP000309016"/>
    </source>
</evidence>
<name>A0A5B7X8T1_9FLAO</name>
<reference evidence="1 2" key="1">
    <citation type="submission" date="2019-06" db="EMBL/GenBank/DDBJ databases">
        <title>Complete genome sequence of Antarcticibacterium flavum KCTC 52984T from an Antarctic marine sediment.</title>
        <authorList>
            <person name="Lee Y.M."/>
            <person name="Shin S.C."/>
        </authorList>
    </citation>
    <scope>NUCLEOTIDE SEQUENCE [LARGE SCALE GENOMIC DNA]</scope>
    <source>
        <strain evidence="1 2">KCTC 52984</strain>
    </source>
</reference>
<dbReference type="Pfam" id="PF08713">
    <property type="entry name" value="DNA_alkylation"/>
    <property type="match status" value="1"/>
</dbReference>
<dbReference type="EMBL" id="CP040812">
    <property type="protein sequence ID" value="QCY71041.1"/>
    <property type="molecule type" value="Genomic_DNA"/>
</dbReference>
<dbReference type="RefSeq" id="WP_139067594.1">
    <property type="nucleotide sequence ID" value="NZ_CP040812.1"/>
</dbReference>
<keyword evidence="2" id="KW-1185">Reference proteome</keyword>
<dbReference type="CDD" id="cd06561">
    <property type="entry name" value="AlkD_like"/>
    <property type="match status" value="1"/>
</dbReference>
<dbReference type="PANTHER" id="PTHR41291">
    <property type="entry name" value="DNA ALKYLATION REPAIR PROTEIN"/>
    <property type="match status" value="1"/>
</dbReference>
<dbReference type="InterPro" id="IPR016024">
    <property type="entry name" value="ARM-type_fold"/>
</dbReference>
<dbReference type="PANTHER" id="PTHR41291:SF1">
    <property type="entry name" value="DNA ALKYLATION REPAIR PROTEIN"/>
    <property type="match status" value="1"/>
</dbReference>
<dbReference type="Proteomes" id="UP000309016">
    <property type="component" value="Chromosome"/>
</dbReference>
<dbReference type="AlphaFoldDB" id="A0A5B7X8T1"/>
<gene>
    <name evidence="1" type="ORF">FHG64_17470</name>
</gene>
<dbReference type="KEGG" id="afla:FHG64_17470"/>
<protein>
    <submittedName>
        <fullName evidence="1">DNA alkylation repair protein</fullName>
    </submittedName>
</protein>
<organism evidence="1 2">
    <name type="scientific">Antarcticibacterium flavum</name>
    <dbReference type="NCBI Taxonomy" id="2058175"/>
    <lineage>
        <taxon>Bacteria</taxon>
        <taxon>Pseudomonadati</taxon>
        <taxon>Bacteroidota</taxon>
        <taxon>Flavobacteriia</taxon>
        <taxon>Flavobacteriales</taxon>
        <taxon>Flavobacteriaceae</taxon>
        <taxon>Antarcticibacterium</taxon>
    </lineage>
</organism>
<accession>A0A5B7X8T1</accession>
<sequence>MTAKEVLGELEAMGDEKVYARNERNGAGKEQYGVKLGDIRKLAKRIKQDHELALELWKTKNLEARLLAIIVMKPEVLSTTQLDEMVKTFDVPQLADWFNMYVLKDHPEKDSLREQWMNSENVWAARSGWSLTAGKVARDNEKLDLDRLLDRIEAEMPHAAPQVQWTMNTALAQIGIKSVNHRERAIAIGEKLGIYKDYPVSKGCTSPFAPIWINEMVSRQKD</sequence>
<proteinExistence type="predicted"/>
<dbReference type="Gene3D" id="1.25.10.90">
    <property type="match status" value="1"/>
</dbReference>
<evidence type="ECO:0000313" key="1">
    <source>
        <dbReference type="EMBL" id="QCY71041.1"/>
    </source>
</evidence>
<dbReference type="SUPFAM" id="SSF48371">
    <property type="entry name" value="ARM repeat"/>
    <property type="match status" value="1"/>
</dbReference>
<dbReference type="OrthoDB" id="1117222at2"/>